<feature type="compositionally biased region" description="Basic and acidic residues" evidence="5">
    <location>
        <begin position="15"/>
        <end position="25"/>
    </location>
</feature>
<evidence type="ECO:0000256" key="2">
    <source>
        <dbReference type="ARBA" id="ARBA00009087"/>
    </source>
</evidence>
<dbReference type="PANTHER" id="PTHR12202">
    <property type="entry name" value="ESF1 HOMOLOG"/>
    <property type="match status" value="1"/>
</dbReference>
<dbReference type="Pfam" id="PF25121">
    <property type="entry name" value="RRM_ESF1"/>
    <property type="match status" value="1"/>
</dbReference>
<proteinExistence type="inferred from homology"/>
<protein>
    <submittedName>
        <fullName evidence="8">Uncharacterized protein</fullName>
    </submittedName>
</protein>
<feature type="compositionally biased region" description="Acidic residues" evidence="5">
    <location>
        <begin position="120"/>
        <end position="144"/>
    </location>
</feature>
<keyword evidence="3" id="KW-0175">Coiled coil</keyword>
<feature type="compositionally biased region" description="Basic residues" evidence="5">
    <location>
        <begin position="52"/>
        <end position="61"/>
    </location>
</feature>
<feature type="compositionally biased region" description="Basic and acidic residues" evidence="5">
    <location>
        <begin position="610"/>
        <end position="626"/>
    </location>
</feature>
<dbReference type="GO" id="GO:0006364">
    <property type="term" value="P:rRNA processing"/>
    <property type="evidence" value="ECO:0007669"/>
    <property type="project" value="InterPro"/>
</dbReference>
<dbReference type="AlphaFoldDB" id="A0A4P9Y3C6"/>
<evidence type="ECO:0000313" key="8">
    <source>
        <dbReference type="EMBL" id="RKP12621.1"/>
    </source>
</evidence>
<feature type="compositionally biased region" description="Basic and acidic residues" evidence="5">
    <location>
        <begin position="62"/>
        <end position="86"/>
    </location>
</feature>
<dbReference type="Pfam" id="PF08159">
    <property type="entry name" value="NUC153"/>
    <property type="match status" value="1"/>
</dbReference>
<dbReference type="EMBL" id="KZ988264">
    <property type="protein sequence ID" value="RKP12621.1"/>
    <property type="molecule type" value="Genomic_DNA"/>
</dbReference>
<evidence type="ECO:0000259" key="7">
    <source>
        <dbReference type="Pfam" id="PF25121"/>
    </source>
</evidence>
<name>A0A4P9Y3C6_9FUNG</name>
<keyword evidence="4" id="KW-0539">Nucleus</keyword>
<evidence type="ECO:0000256" key="3">
    <source>
        <dbReference type="ARBA" id="ARBA00023054"/>
    </source>
</evidence>
<feature type="compositionally biased region" description="Basic residues" evidence="5">
    <location>
        <begin position="448"/>
        <end position="459"/>
    </location>
</feature>
<feature type="compositionally biased region" description="Basic and acidic residues" evidence="5">
    <location>
        <begin position="34"/>
        <end position="51"/>
    </location>
</feature>
<dbReference type="GO" id="GO:0005730">
    <property type="term" value="C:nucleolus"/>
    <property type="evidence" value="ECO:0007669"/>
    <property type="project" value="UniProtKB-SubCell"/>
</dbReference>
<dbReference type="InterPro" id="IPR012580">
    <property type="entry name" value="NUC153"/>
</dbReference>
<gene>
    <name evidence="8" type="ORF">BJ684DRAFT_11232</name>
</gene>
<feature type="domain" description="NUC153" evidence="6">
    <location>
        <begin position="585"/>
        <end position="613"/>
    </location>
</feature>
<keyword evidence="9" id="KW-1185">Reference proteome</keyword>
<evidence type="ECO:0000259" key="6">
    <source>
        <dbReference type="Pfam" id="PF08159"/>
    </source>
</evidence>
<comment type="similarity">
    <text evidence="2">Belongs to the ESF1 family.</text>
</comment>
<feature type="compositionally biased region" description="Basic and acidic residues" evidence="5">
    <location>
        <begin position="145"/>
        <end position="154"/>
    </location>
</feature>
<feature type="compositionally biased region" description="Basic and acidic residues" evidence="5">
    <location>
        <begin position="496"/>
        <end position="522"/>
    </location>
</feature>
<dbReference type="InterPro" id="IPR056750">
    <property type="entry name" value="RRM_ESF1"/>
</dbReference>
<dbReference type="InterPro" id="IPR039754">
    <property type="entry name" value="Esf1"/>
</dbReference>
<organism evidence="8 9">
    <name type="scientific">Piptocephalis cylindrospora</name>
    <dbReference type="NCBI Taxonomy" id="1907219"/>
    <lineage>
        <taxon>Eukaryota</taxon>
        <taxon>Fungi</taxon>
        <taxon>Fungi incertae sedis</taxon>
        <taxon>Zoopagomycota</taxon>
        <taxon>Zoopagomycotina</taxon>
        <taxon>Zoopagomycetes</taxon>
        <taxon>Zoopagales</taxon>
        <taxon>Piptocephalidaceae</taxon>
        <taxon>Piptocephalis</taxon>
    </lineage>
</organism>
<feature type="compositionally biased region" description="Acidic residues" evidence="5">
    <location>
        <begin position="369"/>
        <end position="382"/>
    </location>
</feature>
<accession>A0A4P9Y3C6</accession>
<evidence type="ECO:0000313" key="9">
    <source>
        <dbReference type="Proteomes" id="UP000267251"/>
    </source>
</evidence>
<feature type="region of interest" description="Disordered" evidence="5">
    <location>
        <begin position="598"/>
        <end position="687"/>
    </location>
</feature>
<evidence type="ECO:0000256" key="1">
    <source>
        <dbReference type="ARBA" id="ARBA00004604"/>
    </source>
</evidence>
<feature type="compositionally biased region" description="Basic residues" evidence="5">
    <location>
        <begin position="677"/>
        <end position="687"/>
    </location>
</feature>
<reference evidence="9" key="1">
    <citation type="journal article" date="2018" name="Nat. Microbiol.">
        <title>Leveraging single-cell genomics to expand the fungal tree of life.</title>
        <authorList>
            <person name="Ahrendt S.R."/>
            <person name="Quandt C.A."/>
            <person name="Ciobanu D."/>
            <person name="Clum A."/>
            <person name="Salamov A."/>
            <person name="Andreopoulos B."/>
            <person name="Cheng J.F."/>
            <person name="Woyke T."/>
            <person name="Pelin A."/>
            <person name="Henrissat B."/>
            <person name="Reynolds N.K."/>
            <person name="Benny G.L."/>
            <person name="Smith M.E."/>
            <person name="James T.Y."/>
            <person name="Grigoriev I.V."/>
        </authorList>
    </citation>
    <scope>NUCLEOTIDE SEQUENCE [LARGE SCALE GENOMIC DNA]</scope>
</reference>
<sequence>MQEKSGHAPATTDPRFQKLHTDPRFRRPKRADHKVKLDERFAHALTDDNFSRKPKVDRRGRRVEGEEKNELERYYTLDKGDDKEKESGDEDEEEEESSDEEEEVQGRYDPMRGEGVSSSSEDDSSEEEDMDEAGTEDEDVEEGEDIPRGDETKRLAVVNLDWDHVRAMDLYAVLSGFKPDGGTILSVTIYPSEFGKERLELEVTQGPPKELFAHASSNRDNEEEEEEELITTKNLVKEDRGEEVDGEALRKYQLERLRYYYAVVECDSVATASTLYTQCDGAEYESSANFFDLRFIPDEVIFEDTPRDTATGMMDGYRPREFSTLALQHSEVKLTWDEDDVDRTSVTRRNFTEAELEEQDFQAYVASSSDEEEEDSGAENEEEMRAKYRALLLQGGEDANPYADAREEEEEGEMEITFAPGLTERQEAQKKASAMAGETPLEKYMRKQKERRQARKGKMGKASAETADSKGKGGGSEVGSEDEVDLGEGAVQAFSDDERTKAERMERRAAREEEDRKKKELELLLMDDEHEAGAVQGKTQGGEGRHFDMKDILKVEKSRGKKGKAAKKAAKALSTEDAFVMDVQDERFAPVHESHLFALDPTNPNFKRTKAMEDLMQERRNRKVNEGEDDEEEGRKTGSGHRKIPQETDISSLVKSIKRKAEQESKSSSVGEDEGMKKKKKKKSKTR</sequence>
<evidence type="ECO:0000256" key="4">
    <source>
        <dbReference type="ARBA" id="ARBA00023242"/>
    </source>
</evidence>
<dbReference type="Proteomes" id="UP000267251">
    <property type="component" value="Unassembled WGS sequence"/>
</dbReference>
<dbReference type="PANTHER" id="PTHR12202:SF0">
    <property type="entry name" value="ESF1 HOMOLOG"/>
    <property type="match status" value="1"/>
</dbReference>
<feature type="region of interest" description="Disordered" evidence="5">
    <location>
        <begin position="1"/>
        <end position="154"/>
    </location>
</feature>
<dbReference type="OrthoDB" id="431825at2759"/>
<evidence type="ECO:0000256" key="5">
    <source>
        <dbReference type="SAM" id="MobiDB-lite"/>
    </source>
</evidence>
<feature type="compositionally biased region" description="Acidic residues" evidence="5">
    <location>
        <begin position="87"/>
        <end position="103"/>
    </location>
</feature>
<feature type="region of interest" description="Disordered" evidence="5">
    <location>
        <begin position="362"/>
        <end position="382"/>
    </location>
</feature>
<comment type="subcellular location">
    <subcellularLocation>
        <location evidence="1">Nucleus</location>
        <location evidence="1">Nucleolus</location>
    </subcellularLocation>
</comment>
<feature type="region of interest" description="Disordered" evidence="5">
    <location>
        <begin position="421"/>
        <end position="548"/>
    </location>
</feature>
<dbReference type="GO" id="GO:0003723">
    <property type="term" value="F:RNA binding"/>
    <property type="evidence" value="ECO:0007669"/>
    <property type="project" value="TreeGrafter"/>
</dbReference>
<feature type="domain" description="ESF1 RRM" evidence="7">
    <location>
        <begin position="152"/>
        <end position="311"/>
    </location>
</feature>